<feature type="transmembrane region" description="Helical" evidence="7">
    <location>
        <begin position="180"/>
        <end position="202"/>
    </location>
</feature>
<protein>
    <submittedName>
        <fullName evidence="9">Carbohydrate ABC transporter permease</fullName>
    </submittedName>
</protein>
<keyword evidence="5 7" id="KW-1133">Transmembrane helix</keyword>
<dbReference type="GO" id="GO:0055085">
    <property type="term" value="P:transmembrane transport"/>
    <property type="evidence" value="ECO:0007669"/>
    <property type="project" value="InterPro"/>
</dbReference>
<evidence type="ECO:0000256" key="5">
    <source>
        <dbReference type="ARBA" id="ARBA00022989"/>
    </source>
</evidence>
<dbReference type="InterPro" id="IPR000515">
    <property type="entry name" value="MetI-like"/>
</dbReference>
<feature type="transmembrane region" description="Helical" evidence="7">
    <location>
        <begin position="241"/>
        <end position="259"/>
    </location>
</feature>
<keyword evidence="2 7" id="KW-0813">Transport</keyword>
<gene>
    <name evidence="9" type="ORF">DWX41_18370</name>
</gene>
<keyword evidence="6 7" id="KW-0472">Membrane</keyword>
<evidence type="ECO:0000256" key="2">
    <source>
        <dbReference type="ARBA" id="ARBA00022448"/>
    </source>
</evidence>
<dbReference type="PANTHER" id="PTHR32243:SF18">
    <property type="entry name" value="INNER MEMBRANE ABC TRANSPORTER PERMEASE PROTEIN YCJP"/>
    <property type="match status" value="1"/>
</dbReference>
<dbReference type="RefSeq" id="WP_025654171.1">
    <property type="nucleotide sequence ID" value="NZ_QVIA01000025.1"/>
</dbReference>
<dbReference type="InterPro" id="IPR035906">
    <property type="entry name" value="MetI-like_sf"/>
</dbReference>
<evidence type="ECO:0000313" key="10">
    <source>
        <dbReference type="Proteomes" id="UP000261111"/>
    </source>
</evidence>
<dbReference type="GeneID" id="93332204"/>
<dbReference type="Pfam" id="PF00528">
    <property type="entry name" value="BPD_transp_1"/>
    <property type="match status" value="1"/>
</dbReference>
<reference evidence="9 10" key="1">
    <citation type="submission" date="2018-08" db="EMBL/GenBank/DDBJ databases">
        <title>A genome reference for cultivated species of the human gut microbiota.</title>
        <authorList>
            <person name="Zou Y."/>
            <person name="Xue W."/>
            <person name="Luo G."/>
        </authorList>
    </citation>
    <scope>NUCLEOTIDE SEQUENCE [LARGE SCALE GENOMIC DNA]</scope>
    <source>
        <strain evidence="9 10">AF19-21</strain>
    </source>
</reference>
<feature type="domain" description="ABC transmembrane type-1" evidence="8">
    <location>
        <begin position="68"/>
        <end position="259"/>
    </location>
</feature>
<comment type="subcellular location">
    <subcellularLocation>
        <location evidence="1 7">Cell membrane</location>
        <topology evidence="1 7">Multi-pass membrane protein</topology>
    </subcellularLocation>
</comment>
<dbReference type="Gene3D" id="1.10.3720.10">
    <property type="entry name" value="MetI-like"/>
    <property type="match status" value="1"/>
</dbReference>
<dbReference type="CDD" id="cd06261">
    <property type="entry name" value="TM_PBP2"/>
    <property type="match status" value="1"/>
</dbReference>
<evidence type="ECO:0000256" key="3">
    <source>
        <dbReference type="ARBA" id="ARBA00022475"/>
    </source>
</evidence>
<comment type="caution">
    <text evidence="9">The sequence shown here is derived from an EMBL/GenBank/DDBJ whole genome shotgun (WGS) entry which is preliminary data.</text>
</comment>
<dbReference type="InterPro" id="IPR050901">
    <property type="entry name" value="BP-dep_ABC_trans_perm"/>
</dbReference>
<dbReference type="AlphaFoldDB" id="A0A3E2WJM8"/>
<dbReference type="SUPFAM" id="SSF161098">
    <property type="entry name" value="MetI-like"/>
    <property type="match status" value="1"/>
</dbReference>
<proteinExistence type="inferred from homology"/>
<evidence type="ECO:0000256" key="4">
    <source>
        <dbReference type="ARBA" id="ARBA00022692"/>
    </source>
</evidence>
<sequence>MNRIGKILKAVGILLLLAIVVVPFAWMLISSFTPAESLFTKNPSFIPKGFWTGWYKNVFVSSNVPRYFLNSIIVSSAVMVITVVVASLGAYSLTRFRYKGRELLSHIILCTYIFPPILLMLPLNTILTKLDLVDTFAGIILAHLTITIPLGIWMMRSFFAVIPIELEEAGMIDGLSKIGVFRKISIPMSGTAIFSIGLFSFIQSWNEYLYSSVFLISTNRKTLPIGIREFIAHYDIRWGEIMATSVLISIPVIIIFISIQRYFIAGLTAGAVKE</sequence>
<feature type="transmembrane region" description="Helical" evidence="7">
    <location>
        <begin position="67"/>
        <end position="91"/>
    </location>
</feature>
<keyword evidence="4 7" id="KW-0812">Transmembrane</keyword>
<dbReference type="Proteomes" id="UP000261111">
    <property type="component" value="Unassembled WGS sequence"/>
</dbReference>
<feature type="transmembrane region" description="Helical" evidence="7">
    <location>
        <begin position="103"/>
        <end position="123"/>
    </location>
</feature>
<evidence type="ECO:0000256" key="1">
    <source>
        <dbReference type="ARBA" id="ARBA00004651"/>
    </source>
</evidence>
<keyword evidence="3" id="KW-1003">Cell membrane</keyword>
<organism evidence="9 10">
    <name type="scientific">Hungatella hathewayi</name>
    <dbReference type="NCBI Taxonomy" id="154046"/>
    <lineage>
        <taxon>Bacteria</taxon>
        <taxon>Bacillati</taxon>
        <taxon>Bacillota</taxon>
        <taxon>Clostridia</taxon>
        <taxon>Lachnospirales</taxon>
        <taxon>Lachnospiraceae</taxon>
        <taxon>Hungatella</taxon>
    </lineage>
</organism>
<name>A0A3E2WJM8_9FIRM</name>
<dbReference type="PROSITE" id="PS50928">
    <property type="entry name" value="ABC_TM1"/>
    <property type="match status" value="1"/>
</dbReference>
<accession>A0A3E2WJM8</accession>
<evidence type="ECO:0000259" key="8">
    <source>
        <dbReference type="PROSITE" id="PS50928"/>
    </source>
</evidence>
<evidence type="ECO:0000256" key="7">
    <source>
        <dbReference type="RuleBase" id="RU363032"/>
    </source>
</evidence>
<feature type="transmembrane region" description="Helical" evidence="7">
    <location>
        <begin position="7"/>
        <end position="29"/>
    </location>
</feature>
<dbReference type="EMBL" id="QVIA01000025">
    <property type="protein sequence ID" value="RGC27233.1"/>
    <property type="molecule type" value="Genomic_DNA"/>
</dbReference>
<dbReference type="PANTHER" id="PTHR32243">
    <property type="entry name" value="MALTOSE TRANSPORT SYSTEM PERMEASE-RELATED"/>
    <property type="match status" value="1"/>
</dbReference>
<feature type="transmembrane region" description="Helical" evidence="7">
    <location>
        <begin position="135"/>
        <end position="159"/>
    </location>
</feature>
<dbReference type="GO" id="GO:0005886">
    <property type="term" value="C:plasma membrane"/>
    <property type="evidence" value="ECO:0007669"/>
    <property type="project" value="UniProtKB-SubCell"/>
</dbReference>
<comment type="similarity">
    <text evidence="7">Belongs to the binding-protein-dependent transport system permease family.</text>
</comment>
<evidence type="ECO:0000256" key="6">
    <source>
        <dbReference type="ARBA" id="ARBA00023136"/>
    </source>
</evidence>
<evidence type="ECO:0000313" key="9">
    <source>
        <dbReference type="EMBL" id="RGC27233.1"/>
    </source>
</evidence>